<dbReference type="EC" id="2.3.1.1" evidence="5 15"/>
<comment type="similarity">
    <text evidence="4 15">Belongs to the acetyltransferase family.</text>
</comment>
<dbReference type="UniPathway" id="UPA00068">
    <property type="reaction ID" value="UER00106"/>
</dbReference>
<dbReference type="PANTHER" id="PTHR23342">
    <property type="entry name" value="N-ACETYLGLUTAMATE SYNTHASE"/>
    <property type="match status" value="1"/>
</dbReference>
<evidence type="ECO:0000256" key="1">
    <source>
        <dbReference type="ARBA" id="ARBA00002294"/>
    </source>
</evidence>
<comment type="catalytic activity">
    <reaction evidence="14 15">
        <text>L-glutamate + acetyl-CoA = N-acetyl-L-glutamate + CoA + H(+)</text>
        <dbReference type="Rhea" id="RHEA:24292"/>
        <dbReference type="ChEBI" id="CHEBI:15378"/>
        <dbReference type="ChEBI" id="CHEBI:29985"/>
        <dbReference type="ChEBI" id="CHEBI:44337"/>
        <dbReference type="ChEBI" id="CHEBI:57287"/>
        <dbReference type="ChEBI" id="CHEBI:57288"/>
        <dbReference type="EC" id="2.3.1.1"/>
    </reaction>
</comment>
<feature type="compositionally biased region" description="Basic and acidic residues" evidence="16">
    <location>
        <begin position="10"/>
        <end position="25"/>
    </location>
</feature>
<comment type="function">
    <text evidence="1 15">N-acetylglutamate synthase involved in arginine biosynthesis.</text>
</comment>
<evidence type="ECO:0000256" key="14">
    <source>
        <dbReference type="ARBA" id="ARBA00048372"/>
    </source>
</evidence>
<dbReference type="Pfam" id="PF04768">
    <property type="entry name" value="NAT"/>
    <property type="match status" value="1"/>
</dbReference>
<evidence type="ECO:0000256" key="11">
    <source>
        <dbReference type="ARBA" id="ARBA00023315"/>
    </source>
</evidence>
<keyword evidence="9" id="KW-0809">Transit peptide</keyword>
<accession>U4LDA3</accession>
<evidence type="ECO:0000256" key="13">
    <source>
        <dbReference type="ARBA" id="ARBA00033251"/>
    </source>
</evidence>
<gene>
    <name evidence="18" type="ORF">PCON_12121</name>
</gene>
<evidence type="ECO:0000256" key="7">
    <source>
        <dbReference type="ARBA" id="ARBA00022605"/>
    </source>
</evidence>
<dbReference type="eggNOG" id="KOG2436">
    <property type="taxonomic scope" value="Eukaryota"/>
</dbReference>
<feature type="region of interest" description="Disordered" evidence="16">
    <location>
        <begin position="60"/>
        <end position="90"/>
    </location>
</feature>
<evidence type="ECO:0000256" key="3">
    <source>
        <dbReference type="ARBA" id="ARBA00004925"/>
    </source>
</evidence>
<dbReference type="EMBL" id="HF935720">
    <property type="protein sequence ID" value="CCX12527.1"/>
    <property type="molecule type" value="Genomic_DNA"/>
</dbReference>
<dbReference type="InterPro" id="IPR006855">
    <property type="entry name" value="Vertebrate-like_GNAT_dom"/>
</dbReference>
<proteinExistence type="inferred from homology"/>
<evidence type="ECO:0000256" key="6">
    <source>
        <dbReference type="ARBA" id="ARBA00018802"/>
    </source>
</evidence>
<dbReference type="Gene3D" id="3.40.1160.10">
    <property type="entry name" value="Acetylglutamate kinase-like"/>
    <property type="match status" value="1"/>
</dbReference>
<dbReference type="InterPro" id="IPR036393">
    <property type="entry name" value="AceGlu_kinase-like_sf"/>
</dbReference>
<dbReference type="OMA" id="QASHTTF"/>
<evidence type="ECO:0000256" key="15">
    <source>
        <dbReference type="PIRNR" id="PIRNR007892"/>
    </source>
</evidence>
<feature type="domain" description="N-acetyltransferase" evidence="17">
    <location>
        <begin position="366"/>
        <end position="532"/>
    </location>
</feature>
<organism evidence="18 19">
    <name type="scientific">Pyronema omphalodes (strain CBS 100304)</name>
    <name type="common">Pyronema confluens</name>
    <dbReference type="NCBI Taxonomy" id="1076935"/>
    <lineage>
        <taxon>Eukaryota</taxon>
        <taxon>Fungi</taxon>
        <taxon>Dikarya</taxon>
        <taxon>Ascomycota</taxon>
        <taxon>Pezizomycotina</taxon>
        <taxon>Pezizomycetes</taxon>
        <taxon>Pezizales</taxon>
        <taxon>Pyronemataceae</taxon>
        <taxon>Pyronema</taxon>
    </lineage>
</organism>
<reference evidence="18 19" key="1">
    <citation type="journal article" date="2013" name="PLoS Genet.">
        <title>The genome and development-dependent transcriptomes of Pyronema confluens: a window into fungal evolution.</title>
        <authorList>
            <person name="Traeger S."/>
            <person name="Altegoer F."/>
            <person name="Freitag M."/>
            <person name="Gabaldon T."/>
            <person name="Kempken F."/>
            <person name="Kumar A."/>
            <person name="Marcet-Houben M."/>
            <person name="Poggeler S."/>
            <person name="Stajich J.E."/>
            <person name="Nowrousian M."/>
        </authorList>
    </citation>
    <scope>NUCLEOTIDE SEQUENCE [LARGE SCALE GENOMIC DNA]</scope>
    <source>
        <strain evidence="19">CBS 100304</strain>
        <tissue evidence="18">Vegetative mycelium</tissue>
    </source>
</reference>
<dbReference type="GO" id="GO:0006526">
    <property type="term" value="P:L-arginine biosynthetic process"/>
    <property type="evidence" value="ECO:0007669"/>
    <property type="project" value="UniProtKB-UniPathway"/>
</dbReference>
<evidence type="ECO:0000256" key="4">
    <source>
        <dbReference type="ARBA" id="ARBA00008694"/>
    </source>
</evidence>
<keyword evidence="19" id="KW-1185">Reference proteome</keyword>
<comment type="subcellular location">
    <subcellularLocation>
        <location evidence="2 15">Mitochondrion</location>
    </subcellularLocation>
</comment>
<dbReference type="GO" id="GO:0006592">
    <property type="term" value="P:ornithine biosynthetic process"/>
    <property type="evidence" value="ECO:0007669"/>
    <property type="project" value="TreeGrafter"/>
</dbReference>
<dbReference type="PROSITE" id="PS51731">
    <property type="entry name" value="GNAT_NAGS"/>
    <property type="match status" value="1"/>
</dbReference>
<dbReference type="Gene3D" id="3.40.630.30">
    <property type="match status" value="1"/>
</dbReference>
<evidence type="ECO:0000313" key="18">
    <source>
        <dbReference type="EMBL" id="CCX12527.1"/>
    </source>
</evidence>
<evidence type="ECO:0000259" key="17">
    <source>
        <dbReference type="PROSITE" id="PS51731"/>
    </source>
</evidence>
<name>U4LDA3_PYROM</name>
<comment type="pathway">
    <text evidence="3 15">Amino-acid biosynthesis; L-arginine biosynthesis; N(2)-acetyl-L-ornithine from L-glutamate: step 1/4.</text>
</comment>
<dbReference type="InterPro" id="IPR011190">
    <property type="entry name" value="GlcNAc_Synth_fun"/>
</dbReference>
<evidence type="ECO:0000256" key="2">
    <source>
        <dbReference type="ARBA" id="ARBA00004173"/>
    </source>
</evidence>
<evidence type="ECO:0000256" key="10">
    <source>
        <dbReference type="ARBA" id="ARBA00023128"/>
    </source>
</evidence>
<keyword evidence="10 15" id="KW-0496">Mitochondrion</keyword>
<keyword evidence="7 15" id="KW-0028">Amino-acid biosynthesis</keyword>
<evidence type="ECO:0000256" key="8">
    <source>
        <dbReference type="ARBA" id="ARBA00022679"/>
    </source>
</evidence>
<dbReference type="Proteomes" id="UP000018144">
    <property type="component" value="Unassembled WGS sequence"/>
</dbReference>
<evidence type="ECO:0000256" key="12">
    <source>
        <dbReference type="ARBA" id="ARBA00030346"/>
    </source>
</evidence>
<dbReference type="GO" id="GO:0005759">
    <property type="term" value="C:mitochondrial matrix"/>
    <property type="evidence" value="ECO:0007669"/>
    <property type="project" value="TreeGrafter"/>
</dbReference>
<dbReference type="AlphaFoldDB" id="U4LDA3"/>
<dbReference type="PANTHER" id="PTHR23342:SF4">
    <property type="entry name" value="AMINO-ACID ACETYLTRANSFERASE, MITOCHONDRIAL"/>
    <property type="match status" value="1"/>
</dbReference>
<dbReference type="OrthoDB" id="5585968at2759"/>
<sequence length="540" mass="59330">MAALLVDPEYPARSHSSDNSSNEKEDWTNRDFYLSVLRSTASKREARSYLSRFTPSVSLPYLGGPAKPTPRAGATPRPDRHDRKPPAVPNFSGNILPTASILSQEAPEIVHLALVKIRDLSSITDHTLHGVGRTLGQLQRLGLSIAVVLDDPAIADWRSPDATNRILAAIETYGRKARVIDGALANHGSDVSISIPQLILAPLERGVIPILAPTAYDETQKLVYTDANDIVDALVSALPSEKISLDRLLFLDSAGGIPAPDRPNGAHVFVNIQQEFASISAALEKDGNDHHRRALVTMQKALAQLPPTSSGLITTPIAAAATTKTRNPLIHNLLTDKPAFSSSLPTATSPLTQTTLLKHGTPLKIFPSGTKLSDPDIDLPKLVGLIEDSFGKRLDVEHYLKRVDENIAGLIIAGDYDGAAIVTWEYPQSGGERVCYLDKFAVARRAQGQGGVADVVFKAMVCLFEQTEGIVWRSRRENVVNKWYFERAKGTWKIPKQPNDHVEWTMFWTTENVKTSLKRIMEYEEVCKTIEPSLREVLKR</sequence>
<feature type="region of interest" description="Disordered" evidence="16">
    <location>
        <begin position="1"/>
        <end position="25"/>
    </location>
</feature>
<protein>
    <recommendedName>
        <fullName evidence="6 15">Amino-acid acetyltransferase, mitochondrial</fullName>
        <ecNumber evidence="5 15">2.3.1.1</ecNumber>
    </recommendedName>
    <alternativeName>
        <fullName evidence="12 15">Glutamate N-acetyltransferase</fullName>
    </alternativeName>
    <alternativeName>
        <fullName evidence="13 15">N-acetylglutamate synthase</fullName>
    </alternativeName>
</protein>
<keyword evidence="11 15" id="KW-0012">Acyltransferase</keyword>
<dbReference type="GO" id="GO:0004042">
    <property type="term" value="F:L-glutamate N-acetyltransferase activity"/>
    <property type="evidence" value="ECO:0007669"/>
    <property type="project" value="InterPro"/>
</dbReference>
<evidence type="ECO:0000256" key="16">
    <source>
        <dbReference type="SAM" id="MobiDB-lite"/>
    </source>
</evidence>
<evidence type="ECO:0000313" key="19">
    <source>
        <dbReference type="Proteomes" id="UP000018144"/>
    </source>
</evidence>
<dbReference type="PIRSF" id="PIRSF007892">
    <property type="entry name" value="NAGS_fungal"/>
    <property type="match status" value="1"/>
</dbReference>
<evidence type="ECO:0000256" key="5">
    <source>
        <dbReference type="ARBA" id="ARBA00012697"/>
    </source>
</evidence>
<dbReference type="STRING" id="1076935.U4LDA3"/>
<keyword evidence="8 15" id="KW-0808">Transferase</keyword>
<evidence type="ECO:0000256" key="9">
    <source>
        <dbReference type="ARBA" id="ARBA00022946"/>
    </source>
</evidence>